<name>A0A0C3HAM0_OIDMZ</name>
<dbReference type="GO" id="GO:0016747">
    <property type="term" value="F:acyltransferase activity, transferring groups other than amino-acyl groups"/>
    <property type="evidence" value="ECO:0007669"/>
    <property type="project" value="InterPro"/>
</dbReference>
<sequence length="212" mass="24565">MNSLDGFELVEANASDTDEIINLMVLAYEDDEMWKYTFQKVPYYGRFRFFYEYNSARNMMEDVTCFKISEKATGKMVAYTALQYPWTIRPLSPELKIALSSLDPLAGLPLTPKGFRMDDRMGTHVLPEYQRQGLGSWLTRHCNSIADEHQAKTYVAAGCKSRGMFKALGFKRFGVFNPHAERWGQEYDAEKAKYELLVREPKDLKTVDDYEQ</sequence>
<dbReference type="HOGENOM" id="CLU_101840_0_0_1"/>
<dbReference type="PANTHER" id="PTHR42791">
    <property type="entry name" value="GNAT FAMILY ACETYLTRANSFERASE"/>
    <property type="match status" value="1"/>
</dbReference>
<dbReference type="InterPro" id="IPR052523">
    <property type="entry name" value="Trichothecene_AcTrans"/>
</dbReference>
<reference evidence="2 3" key="1">
    <citation type="submission" date="2014-04" db="EMBL/GenBank/DDBJ databases">
        <authorList>
            <consortium name="DOE Joint Genome Institute"/>
            <person name="Kuo A."/>
            <person name="Martino E."/>
            <person name="Perotto S."/>
            <person name="Kohler A."/>
            <person name="Nagy L.G."/>
            <person name="Floudas D."/>
            <person name="Copeland A."/>
            <person name="Barry K.W."/>
            <person name="Cichocki N."/>
            <person name="Veneault-Fourrey C."/>
            <person name="LaButti K."/>
            <person name="Lindquist E.A."/>
            <person name="Lipzen A."/>
            <person name="Lundell T."/>
            <person name="Morin E."/>
            <person name="Murat C."/>
            <person name="Sun H."/>
            <person name="Tunlid A."/>
            <person name="Henrissat B."/>
            <person name="Grigoriev I.V."/>
            <person name="Hibbett D.S."/>
            <person name="Martin F."/>
            <person name="Nordberg H.P."/>
            <person name="Cantor M.N."/>
            <person name="Hua S.X."/>
        </authorList>
    </citation>
    <scope>NUCLEOTIDE SEQUENCE [LARGE SCALE GENOMIC DNA]</scope>
    <source>
        <strain evidence="2 3">Zn</strain>
    </source>
</reference>
<dbReference type="EMBL" id="KN832879">
    <property type="protein sequence ID" value="KIM99401.1"/>
    <property type="molecule type" value="Genomic_DNA"/>
</dbReference>
<dbReference type="CDD" id="cd04301">
    <property type="entry name" value="NAT_SF"/>
    <property type="match status" value="1"/>
</dbReference>
<reference evidence="3" key="2">
    <citation type="submission" date="2015-01" db="EMBL/GenBank/DDBJ databases">
        <title>Evolutionary Origins and Diversification of the Mycorrhizal Mutualists.</title>
        <authorList>
            <consortium name="DOE Joint Genome Institute"/>
            <consortium name="Mycorrhizal Genomics Consortium"/>
            <person name="Kohler A."/>
            <person name="Kuo A."/>
            <person name="Nagy L.G."/>
            <person name="Floudas D."/>
            <person name="Copeland A."/>
            <person name="Barry K.W."/>
            <person name="Cichocki N."/>
            <person name="Veneault-Fourrey C."/>
            <person name="LaButti K."/>
            <person name="Lindquist E.A."/>
            <person name="Lipzen A."/>
            <person name="Lundell T."/>
            <person name="Morin E."/>
            <person name="Murat C."/>
            <person name="Riley R."/>
            <person name="Ohm R."/>
            <person name="Sun H."/>
            <person name="Tunlid A."/>
            <person name="Henrissat B."/>
            <person name="Grigoriev I.V."/>
            <person name="Hibbett D.S."/>
            <person name="Martin F."/>
        </authorList>
    </citation>
    <scope>NUCLEOTIDE SEQUENCE [LARGE SCALE GENOMIC DNA]</scope>
    <source>
        <strain evidence="3">Zn</strain>
    </source>
</reference>
<dbReference type="InterPro" id="IPR016181">
    <property type="entry name" value="Acyl_CoA_acyltransferase"/>
</dbReference>
<dbReference type="InParanoid" id="A0A0C3HAM0"/>
<dbReference type="SUPFAM" id="SSF55729">
    <property type="entry name" value="Acyl-CoA N-acyltransferases (Nat)"/>
    <property type="match status" value="1"/>
</dbReference>
<evidence type="ECO:0000259" key="1">
    <source>
        <dbReference type="Pfam" id="PF00583"/>
    </source>
</evidence>
<organism evidence="2 3">
    <name type="scientific">Oidiodendron maius (strain Zn)</name>
    <dbReference type="NCBI Taxonomy" id="913774"/>
    <lineage>
        <taxon>Eukaryota</taxon>
        <taxon>Fungi</taxon>
        <taxon>Dikarya</taxon>
        <taxon>Ascomycota</taxon>
        <taxon>Pezizomycotina</taxon>
        <taxon>Leotiomycetes</taxon>
        <taxon>Leotiomycetes incertae sedis</taxon>
        <taxon>Myxotrichaceae</taxon>
        <taxon>Oidiodendron</taxon>
    </lineage>
</organism>
<protein>
    <recommendedName>
        <fullName evidence="1">N-acetyltransferase domain-containing protein</fullName>
    </recommendedName>
</protein>
<dbReference type="PANTHER" id="PTHR42791:SF1">
    <property type="entry name" value="N-ACETYLTRANSFERASE DOMAIN-CONTAINING PROTEIN"/>
    <property type="match status" value="1"/>
</dbReference>
<dbReference type="Gene3D" id="3.40.630.30">
    <property type="match status" value="1"/>
</dbReference>
<dbReference type="Proteomes" id="UP000054321">
    <property type="component" value="Unassembled WGS sequence"/>
</dbReference>
<evidence type="ECO:0000313" key="3">
    <source>
        <dbReference type="Proteomes" id="UP000054321"/>
    </source>
</evidence>
<accession>A0A0C3HAM0</accession>
<dbReference type="InterPro" id="IPR000182">
    <property type="entry name" value="GNAT_dom"/>
</dbReference>
<dbReference type="AlphaFoldDB" id="A0A0C3HAM0"/>
<proteinExistence type="predicted"/>
<dbReference type="Pfam" id="PF00583">
    <property type="entry name" value="Acetyltransf_1"/>
    <property type="match status" value="1"/>
</dbReference>
<gene>
    <name evidence="2" type="ORF">OIDMADRAFT_56536</name>
</gene>
<keyword evidence="3" id="KW-1185">Reference proteome</keyword>
<feature type="domain" description="N-acetyltransferase" evidence="1">
    <location>
        <begin position="123"/>
        <end position="170"/>
    </location>
</feature>
<dbReference type="OrthoDB" id="4738875at2759"/>
<evidence type="ECO:0000313" key="2">
    <source>
        <dbReference type="EMBL" id="KIM99401.1"/>
    </source>
</evidence>